<gene>
    <name evidence="5" type="ORF">FE394_08100</name>
</gene>
<name>A0ABU4SKI3_9GAMM</name>
<accession>A0ABU4SKI3</accession>
<evidence type="ECO:0000313" key="6">
    <source>
        <dbReference type="Proteomes" id="UP001271640"/>
    </source>
</evidence>
<dbReference type="Proteomes" id="UP001271640">
    <property type="component" value="Unassembled WGS sequence"/>
</dbReference>
<sequence>MLSNRAARRLLGLSYKLSNSKRRVTVSLLNLASADNTHQVPEHLSNASFIAMKRDAVSEKVTYHAGNNFYPEYLNSHR</sequence>
<dbReference type="InterPro" id="IPR012607">
    <property type="entry name" value="SRA-like"/>
</dbReference>
<dbReference type="RefSeq" id="WP_319925882.1">
    <property type="nucleotide sequence ID" value="NZ_VCDP01000025.1"/>
</dbReference>
<dbReference type="EMBL" id="VCDP01000025">
    <property type="protein sequence ID" value="MDX7999161.1"/>
    <property type="molecule type" value="Genomic_DNA"/>
</dbReference>
<protein>
    <recommendedName>
        <fullName evidence="3">Stationary-phase-induced ribosome-associated protein</fullName>
    </recommendedName>
    <alternativeName>
        <fullName evidence="4">30S ribosomal protein S22</fullName>
    </alternativeName>
</protein>
<evidence type="ECO:0000256" key="4">
    <source>
        <dbReference type="ARBA" id="ARBA00029685"/>
    </source>
</evidence>
<evidence type="ECO:0000313" key="5">
    <source>
        <dbReference type="EMBL" id="MDX7999161.1"/>
    </source>
</evidence>
<proteinExistence type="inferred from homology"/>
<comment type="caution">
    <text evidence="5">The sequence shown here is derived from an EMBL/GenBank/DDBJ whole genome shotgun (WGS) entry which is preliminary data.</text>
</comment>
<comment type="function">
    <text evidence="1">Although this protein associates with the 30S subunit of the ribosome it is not considered to be a bona fide ribosomal protein.</text>
</comment>
<comment type="similarity">
    <text evidence="2">Belongs to the SRA family.</text>
</comment>
<reference evidence="6" key="1">
    <citation type="journal article" date="2024" name="Toxins">
        <title>Genome Sequence Analysis of Native Xenorhabdus Strains Isolated from Entomopathogenic Nematodes in Argentina.</title>
        <authorList>
            <person name="Palma L."/>
            <person name="Frizzo L."/>
            <person name="Kaiser S."/>
            <person name="Berry C."/>
            <person name="Caballero P."/>
            <person name="Bode H.B."/>
            <person name="Del Valle E.E."/>
        </authorList>
    </citation>
    <scope>NUCLEOTIDE SEQUENCE [LARGE SCALE GENOMIC DNA]</scope>
    <source>
        <strain evidence="6">Reich</strain>
    </source>
</reference>
<keyword evidence="6" id="KW-1185">Reference proteome</keyword>
<dbReference type="Pfam" id="PF08136">
    <property type="entry name" value="SRA_like"/>
    <property type="match status" value="1"/>
</dbReference>
<evidence type="ECO:0000256" key="3">
    <source>
        <dbReference type="ARBA" id="ARBA00018210"/>
    </source>
</evidence>
<organism evidence="5 6">
    <name type="scientific">Xenorhabdus littoralis</name>
    <dbReference type="NCBI Taxonomy" id="2582835"/>
    <lineage>
        <taxon>Bacteria</taxon>
        <taxon>Pseudomonadati</taxon>
        <taxon>Pseudomonadota</taxon>
        <taxon>Gammaproteobacteria</taxon>
        <taxon>Enterobacterales</taxon>
        <taxon>Morganellaceae</taxon>
        <taxon>Xenorhabdus</taxon>
    </lineage>
</organism>
<evidence type="ECO:0000256" key="1">
    <source>
        <dbReference type="ARBA" id="ARBA00004057"/>
    </source>
</evidence>
<evidence type="ECO:0000256" key="2">
    <source>
        <dbReference type="ARBA" id="ARBA00005929"/>
    </source>
</evidence>
<dbReference type="NCBIfam" id="NF007473">
    <property type="entry name" value="PRK10057.1"/>
    <property type="match status" value="1"/>
</dbReference>